<evidence type="ECO:0000313" key="1">
    <source>
        <dbReference type="EMBL" id="MBA9074567.1"/>
    </source>
</evidence>
<sequence length="365" mass="42144">MNIESILNKINLFDELVNKSGFRRDIGDYFQAIQQSQNQNLVFMKDLSNKIKAYLNDIQNNSLDSELKIVLKDSTPFTSLETIEDLENIDSNSQIDSNDYYHTLYAILQKLIDTIDTNATELNTVKGTFSKYVSDQLNKWSNDEQAIVSLVFKDLQSTGNLKDFAKVLHRWNRTLLVYHTILKSESPQEIPLVEIQNGSIDVIFNIDLDVAIDLTELITTGLKVYGAYLLYKSKIAKEIISSYMGNKKLIKMEEEREIVMLDNIKDSIKEKISEQHKEKLKTDKKIDKTGIDKKIDEVSTVITDHIIKGNEIKLLNAHEVYEGEEDNPSIELRRETAIVKDRFKNLEQKDKQVLIDKFLIKNEEE</sequence>
<dbReference type="EMBL" id="JACJIS010000003">
    <property type="protein sequence ID" value="MBA9074567.1"/>
    <property type="molecule type" value="Genomic_DNA"/>
</dbReference>
<evidence type="ECO:0000313" key="2">
    <source>
        <dbReference type="Proteomes" id="UP000555003"/>
    </source>
</evidence>
<comment type="caution">
    <text evidence="1">The sequence shown here is derived from an EMBL/GenBank/DDBJ whole genome shotgun (WGS) entry which is preliminary data.</text>
</comment>
<dbReference type="Proteomes" id="UP000555003">
    <property type="component" value="Unassembled WGS sequence"/>
</dbReference>
<accession>A0ABR6DS84</accession>
<reference evidence="1 2" key="1">
    <citation type="submission" date="2020-08" db="EMBL/GenBank/DDBJ databases">
        <title>Genomic Encyclopedia of Type Strains, Phase IV (KMG-IV): sequencing the most valuable type-strain genomes for metagenomic binning, comparative biology and taxonomic classification.</title>
        <authorList>
            <person name="Goeker M."/>
        </authorList>
    </citation>
    <scope>NUCLEOTIDE SEQUENCE [LARGE SCALE GENOMIC DNA]</scope>
    <source>
        <strain evidence="1 2">DSM 100397</strain>
    </source>
</reference>
<proteinExistence type="predicted"/>
<protein>
    <submittedName>
        <fullName evidence="1">Uncharacterized protein</fullName>
    </submittedName>
</protein>
<keyword evidence="2" id="KW-1185">Reference proteome</keyword>
<organism evidence="1 2">
    <name type="scientific">Flavobacterium gossypii</name>
    <dbReference type="NCBI Taxonomy" id="1646119"/>
    <lineage>
        <taxon>Bacteria</taxon>
        <taxon>Pseudomonadati</taxon>
        <taxon>Bacteroidota</taxon>
        <taxon>Flavobacteriia</taxon>
        <taxon>Flavobacteriales</taxon>
        <taxon>Flavobacteriaceae</taxon>
        <taxon>Flavobacterium</taxon>
    </lineage>
</organism>
<dbReference type="RefSeq" id="WP_182494080.1">
    <property type="nucleotide sequence ID" value="NZ_JACJIS010000003.1"/>
</dbReference>
<name>A0ABR6DS84_9FLAO</name>
<gene>
    <name evidence="1" type="ORF">GGR22_002740</name>
</gene>